<organism evidence="2">
    <name type="scientific">uncultured Pyrinomonadaceae bacterium</name>
    <dbReference type="NCBI Taxonomy" id="2283094"/>
    <lineage>
        <taxon>Bacteria</taxon>
        <taxon>Pseudomonadati</taxon>
        <taxon>Acidobacteriota</taxon>
        <taxon>Blastocatellia</taxon>
        <taxon>Blastocatellales</taxon>
        <taxon>Pyrinomonadaceae</taxon>
        <taxon>environmental samples</taxon>
    </lineage>
</organism>
<dbReference type="InterPro" id="IPR009057">
    <property type="entry name" value="Homeodomain-like_sf"/>
</dbReference>
<reference evidence="2" key="1">
    <citation type="submission" date="2020-02" db="EMBL/GenBank/DDBJ databases">
        <authorList>
            <person name="Meier V. D."/>
        </authorList>
    </citation>
    <scope>NUCLEOTIDE SEQUENCE</scope>
    <source>
        <strain evidence="2">AVDCRST_MAG74</strain>
    </source>
</reference>
<dbReference type="EMBL" id="CADCUR010000119">
    <property type="protein sequence ID" value="CAA9398591.1"/>
    <property type="molecule type" value="Genomic_DNA"/>
</dbReference>
<protein>
    <recommendedName>
        <fullName evidence="1">Winged helix-turn helix domain-containing protein</fullName>
    </recommendedName>
</protein>
<dbReference type="SUPFAM" id="SSF46689">
    <property type="entry name" value="Homeodomain-like"/>
    <property type="match status" value="1"/>
</dbReference>
<evidence type="ECO:0000259" key="1">
    <source>
        <dbReference type="Pfam" id="PF13592"/>
    </source>
</evidence>
<dbReference type="InterPro" id="IPR025959">
    <property type="entry name" value="Winged_HTH_dom"/>
</dbReference>
<dbReference type="AlphaFoldDB" id="A0A6J4NY41"/>
<feature type="domain" description="Winged helix-turn helix" evidence="1">
    <location>
        <begin position="110"/>
        <end position="161"/>
    </location>
</feature>
<dbReference type="Pfam" id="PF13592">
    <property type="entry name" value="HTH_33"/>
    <property type="match status" value="1"/>
</dbReference>
<gene>
    <name evidence="2" type="ORF">AVDCRST_MAG74-1442</name>
</gene>
<evidence type="ECO:0000313" key="2">
    <source>
        <dbReference type="EMBL" id="CAA9398591.1"/>
    </source>
</evidence>
<proteinExistence type="predicted"/>
<name>A0A6J4NY41_9BACT</name>
<accession>A0A6J4NY41</accession>
<sequence>MRKLDFPTLIVETVEQLREREKQEKDARRRLRVQLLRLLKSRETVSIKDACRVCGITAKHGYDLWHKYRDKGLSEYLQLNWKPRQSKLSAEQQRKLLEQASTENGFGSQQEVRQFLQDEFDVCYTQGGVSLLFQRLKIKAKVPRPKNKKASEEEQIEYKKTLLQV</sequence>